<proteinExistence type="inferred from homology"/>
<dbReference type="FunFam" id="3.40.470.10:FF:000002">
    <property type="entry name" value="G/T mismatch-specific thymine DNA glycosylase"/>
    <property type="match status" value="1"/>
</dbReference>
<feature type="compositionally biased region" description="Low complexity" evidence="18">
    <location>
        <begin position="77"/>
        <end position="87"/>
    </location>
</feature>
<keyword evidence="8" id="KW-0010">Activator</keyword>
<keyword evidence="2" id="KW-1017">Isopeptide bond</keyword>
<dbReference type="GO" id="GO:0003677">
    <property type="term" value="F:DNA binding"/>
    <property type="evidence" value="ECO:0007669"/>
    <property type="project" value="UniProtKB-ARBA"/>
</dbReference>
<dbReference type="Proteomes" id="UP001044222">
    <property type="component" value="Chromosome 7"/>
</dbReference>
<comment type="caution">
    <text evidence="20">The sequence shown here is derived from an EMBL/GenBank/DDBJ whole genome shotgun (WGS) entry which is preliminary data.</text>
</comment>
<evidence type="ECO:0000256" key="9">
    <source>
        <dbReference type="ARBA" id="ARBA00023163"/>
    </source>
</evidence>
<keyword evidence="5" id="KW-0832">Ubl conjugation</keyword>
<feature type="domain" description="Uracil-DNA glycosylase-like" evidence="19">
    <location>
        <begin position="150"/>
        <end position="309"/>
    </location>
</feature>
<evidence type="ECO:0000313" key="20">
    <source>
        <dbReference type="EMBL" id="KAG5846074.1"/>
    </source>
</evidence>
<keyword evidence="4" id="KW-0378">Hydrolase</keyword>
<comment type="similarity">
    <text evidence="13">Belongs to the uracil-DNA glycosylase (UDG) superfamily. TDG/mug family.</text>
</comment>
<comment type="subunit">
    <text evidence="14">Homodimer. Interacts with AICDA and GADD45A.</text>
</comment>
<accession>A0A9D3RWD5</accession>
<dbReference type="Gene3D" id="3.40.470.10">
    <property type="entry name" value="Uracil-DNA glycosylase-like domain"/>
    <property type="match status" value="1"/>
</dbReference>
<evidence type="ECO:0000256" key="13">
    <source>
        <dbReference type="ARBA" id="ARBA00061261"/>
    </source>
</evidence>
<evidence type="ECO:0000256" key="8">
    <source>
        <dbReference type="ARBA" id="ARBA00023159"/>
    </source>
</evidence>
<keyword evidence="11" id="KW-0539">Nucleus</keyword>
<dbReference type="InterPro" id="IPR036895">
    <property type="entry name" value="Uracil-DNA_glycosylase-like_sf"/>
</dbReference>
<dbReference type="InterPro" id="IPR005122">
    <property type="entry name" value="Uracil-DNA_glycosylase-like"/>
</dbReference>
<dbReference type="GO" id="GO:0005654">
    <property type="term" value="C:nucleoplasm"/>
    <property type="evidence" value="ECO:0007669"/>
    <property type="project" value="UniProtKB-ARBA"/>
</dbReference>
<keyword evidence="6" id="KW-0156">Chromatin regulator</keyword>
<dbReference type="GO" id="GO:0040029">
    <property type="term" value="P:epigenetic regulation of gene expression"/>
    <property type="evidence" value="ECO:0007669"/>
    <property type="project" value="UniProtKB-ARBA"/>
</dbReference>
<comment type="subcellular location">
    <subcellularLocation>
        <location evidence="1">Nucleus</location>
    </subcellularLocation>
</comment>
<keyword evidence="3" id="KW-0227">DNA damage</keyword>
<keyword evidence="9" id="KW-0804">Transcription</keyword>
<dbReference type="InterPro" id="IPR003310">
    <property type="entry name" value="TDG-like_euk"/>
</dbReference>
<keyword evidence="10" id="KW-0234">DNA repair</keyword>
<evidence type="ECO:0000256" key="4">
    <source>
        <dbReference type="ARBA" id="ARBA00022801"/>
    </source>
</evidence>
<evidence type="ECO:0000256" key="2">
    <source>
        <dbReference type="ARBA" id="ARBA00022499"/>
    </source>
</evidence>
<evidence type="ECO:0000256" key="11">
    <source>
        <dbReference type="ARBA" id="ARBA00023242"/>
    </source>
</evidence>
<dbReference type="Pfam" id="PF03167">
    <property type="entry name" value="UDG"/>
    <property type="match status" value="1"/>
</dbReference>
<dbReference type="GO" id="GO:0004844">
    <property type="term" value="F:uracil DNA N-glycosylase activity"/>
    <property type="evidence" value="ECO:0007669"/>
    <property type="project" value="TreeGrafter"/>
</dbReference>
<evidence type="ECO:0000256" key="5">
    <source>
        <dbReference type="ARBA" id="ARBA00022843"/>
    </source>
</evidence>
<dbReference type="NCBIfam" id="TIGR00584">
    <property type="entry name" value="mug"/>
    <property type="match status" value="1"/>
</dbReference>
<dbReference type="GO" id="GO:0141016">
    <property type="term" value="F:G/T mismatch-specific thymine-DNA glycosylase activity"/>
    <property type="evidence" value="ECO:0007669"/>
    <property type="project" value="UniProtKB-EC"/>
</dbReference>
<reference evidence="20" key="1">
    <citation type="submission" date="2021-01" db="EMBL/GenBank/DDBJ databases">
        <title>A chromosome-scale assembly of European eel, Anguilla anguilla.</title>
        <authorList>
            <person name="Henkel C."/>
            <person name="Jong-Raadsen S.A."/>
            <person name="Dufour S."/>
            <person name="Weltzien F.-A."/>
            <person name="Palstra A.P."/>
            <person name="Pelster B."/>
            <person name="Spaink H.P."/>
            <person name="Van Den Thillart G.E."/>
            <person name="Jansen H."/>
            <person name="Zahm M."/>
            <person name="Klopp C."/>
            <person name="Cedric C."/>
            <person name="Louis A."/>
            <person name="Berthelot C."/>
            <person name="Parey E."/>
            <person name="Roest Crollius H."/>
            <person name="Montfort J."/>
            <person name="Robinson-Rechavi M."/>
            <person name="Bucao C."/>
            <person name="Bouchez O."/>
            <person name="Gislard M."/>
            <person name="Lluch J."/>
            <person name="Milhes M."/>
            <person name="Lampietro C."/>
            <person name="Lopez Roques C."/>
            <person name="Donnadieu C."/>
            <person name="Braasch I."/>
            <person name="Desvignes T."/>
            <person name="Postlethwait J."/>
            <person name="Bobe J."/>
            <person name="Guiguen Y."/>
            <person name="Dirks R."/>
        </authorList>
    </citation>
    <scope>NUCLEOTIDE SEQUENCE</scope>
    <source>
        <strain evidence="20">Tag_6206</strain>
        <tissue evidence="20">Liver</tissue>
    </source>
</reference>
<evidence type="ECO:0000256" key="7">
    <source>
        <dbReference type="ARBA" id="ARBA00023015"/>
    </source>
</evidence>
<evidence type="ECO:0000256" key="15">
    <source>
        <dbReference type="ARBA" id="ARBA00066769"/>
    </source>
</evidence>
<dbReference type="SUPFAM" id="SSF52141">
    <property type="entry name" value="Uracil-DNA glycosylase-like"/>
    <property type="match status" value="1"/>
</dbReference>
<dbReference type="AlphaFoldDB" id="A0A9D3RWD5"/>
<evidence type="ECO:0000256" key="18">
    <source>
        <dbReference type="SAM" id="MobiDB-lite"/>
    </source>
</evidence>
<feature type="region of interest" description="Disordered" evidence="18">
    <location>
        <begin position="60"/>
        <end position="130"/>
    </location>
</feature>
<feature type="compositionally biased region" description="Basic and acidic residues" evidence="18">
    <location>
        <begin position="62"/>
        <end position="74"/>
    </location>
</feature>
<name>A0A9D3RWD5_ANGAN</name>
<evidence type="ECO:0000256" key="17">
    <source>
        <dbReference type="ARBA" id="ARBA00083221"/>
    </source>
</evidence>
<evidence type="ECO:0000256" key="12">
    <source>
        <dbReference type="ARBA" id="ARBA00052915"/>
    </source>
</evidence>
<dbReference type="OMA" id="FYPFPFH"/>
<dbReference type="OrthoDB" id="565731at2759"/>
<evidence type="ECO:0000256" key="10">
    <source>
        <dbReference type="ARBA" id="ARBA00023204"/>
    </source>
</evidence>
<evidence type="ECO:0000256" key="3">
    <source>
        <dbReference type="ARBA" id="ARBA00022763"/>
    </source>
</evidence>
<gene>
    <name evidence="20" type="ORF">ANANG_G00145870</name>
</gene>
<dbReference type="PANTHER" id="PTHR12159:SF10">
    <property type="entry name" value="G_T MISMATCH-SPECIFIC THYMINE DNA GLYCOSYLASE-LIKE ISOFORM X1"/>
    <property type="match status" value="1"/>
</dbReference>
<protein>
    <recommendedName>
        <fullName evidence="16">G/T mismatch-specific thymine DNA glycosylase</fullName>
        <ecNumber evidence="15">3.2.2.29</ecNumber>
    </recommendedName>
    <alternativeName>
        <fullName evidence="17">Thymine-DNA glycosylase</fullName>
    </alternativeName>
</protein>
<dbReference type="EC" id="3.2.2.29" evidence="15"/>
<dbReference type="PANTHER" id="PTHR12159">
    <property type="entry name" value="G/T AND G/U MISMATCH-SPECIFIC DNA GLYCOSYLASE"/>
    <property type="match status" value="1"/>
</dbReference>
<dbReference type="GO" id="GO:0032183">
    <property type="term" value="F:SUMO binding"/>
    <property type="evidence" value="ECO:0007669"/>
    <property type="project" value="UniProtKB-ARBA"/>
</dbReference>
<evidence type="ECO:0000259" key="19">
    <source>
        <dbReference type="Pfam" id="PF03167"/>
    </source>
</evidence>
<sequence>MEEKQYASLTVPTDYLQHWFQSTEDIEPLQTTEYEQMTNATHLLDDFSEERVMTELAAPQEPDSHMQADSHLDLDSDSQPLSDNQLQPADSQPAPEQAPRKGKRGRPPGKSSKSKQATGEAKAKVQRKTDRFNGMSVTEVMAKTLPDILTYNLDILIIGINPGLMSAYKGRHYPNPGNHFWKCLFLSGLTDVQLNHMHDQTLPEKYGIGFTNMVERTTPGSKDLSSKEFREGGRLLVEKLKKYKPLIAVFNGKCIYDIFSKEIFGIKAKNLQFGIQPHKIPETETVCYLMPSSSARCAQFPRAQDKVHFYIKLRELRDQLKGVVPSQEVQEMEYSFDLGLAKEDAKRISIKEEPHDPKYEAAYGQACGEQDPETSNSQLDFSFSESSAGGREMVLKDDSLSEAMGWFSEDQWMMHSFADQIPDIGGSSAQPQLWAKST</sequence>
<keyword evidence="7" id="KW-0805">Transcription regulation</keyword>
<evidence type="ECO:0000256" key="1">
    <source>
        <dbReference type="ARBA" id="ARBA00004123"/>
    </source>
</evidence>
<evidence type="ECO:0000256" key="14">
    <source>
        <dbReference type="ARBA" id="ARBA00064519"/>
    </source>
</evidence>
<organism evidence="20 21">
    <name type="scientific">Anguilla anguilla</name>
    <name type="common">European freshwater eel</name>
    <name type="synonym">Muraena anguilla</name>
    <dbReference type="NCBI Taxonomy" id="7936"/>
    <lineage>
        <taxon>Eukaryota</taxon>
        <taxon>Metazoa</taxon>
        <taxon>Chordata</taxon>
        <taxon>Craniata</taxon>
        <taxon>Vertebrata</taxon>
        <taxon>Euteleostomi</taxon>
        <taxon>Actinopterygii</taxon>
        <taxon>Neopterygii</taxon>
        <taxon>Teleostei</taxon>
        <taxon>Anguilliformes</taxon>
        <taxon>Anguillidae</taxon>
        <taxon>Anguilla</taxon>
    </lineage>
</organism>
<comment type="catalytic activity">
    <reaction evidence="12">
        <text>Hydrolyzes mismatched double-stranded DNA and polynucleotides, releasing free thymine.</text>
        <dbReference type="EC" id="3.2.2.29"/>
    </reaction>
</comment>
<dbReference type="GO" id="GO:0006285">
    <property type="term" value="P:base-excision repair, AP site formation"/>
    <property type="evidence" value="ECO:0007669"/>
    <property type="project" value="InterPro"/>
</dbReference>
<dbReference type="CDD" id="cd10028">
    <property type="entry name" value="UDG-F2_TDG_MUG"/>
    <property type="match status" value="1"/>
</dbReference>
<dbReference type="InterPro" id="IPR015637">
    <property type="entry name" value="MUG/TDG"/>
</dbReference>
<evidence type="ECO:0000313" key="21">
    <source>
        <dbReference type="Proteomes" id="UP001044222"/>
    </source>
</evidence>
<feature type="compositionally biased region" description="Basic and acidic residues" evidence="18">
    <location>
        <begin position="121"/>
        <end position="130"/>
    </location>
</feature>
<evidence type="ECO:0000256" key="16">
    <source>
        <dbReference type="ARBA" id="ARBA00071248"/>
    </source>
</evidence>
<keyword evidence="21" id="KW-1185">Reference proteome</keyword>
<dbReference type="EMBL" id="JAFIRN010000007">
    <property type="protein sequence ID" value="KAG5846074.1"/>
    <property type="molecule type" value="Genomic_DNA"/>
</dbReference>
<evidence type="ECO:0000256" key="6">
    <source>
        <dbReference type="ARBA" id="ARBA00022853"/>
    </source>
</evidence>